<evidence type="ECO:0000256" key="3">
    <source>
        <dbReference type="SAM" id="MobiDB-lite"/>
    </source>
</evidence>
<evidence type="ECO:0000313" key="5">
    <source>
        <dbReference type="EMBL" id="CAF1297164.1"/>
    </source>
</evidence>
<accession>A0A814Q668</accession>
<organism evidence="4 7">
    <name type="scientific">Adineta steineri</name>
    <dbReference type="NCBI Taxonomy" id="433720"/>
    <lineage>
        <taxon>Eukaryota</taxon>
        <taxon>Metazoa</taxon>
        <taxon>Spiralia</taxon>
        <taxon>Gnathifera</taxon>
        <taxon>Rotifera</taxon>
        <taxon>Eurotatoria</taxon>
        <taxon>Bdelloidea</taxon>
        <taxon>Adinetida</taxon>
        <taxon>Adinetidae</taxon>
        <taxon>Adineta</taxon>
    </lineage>
</organism>
<feature type="compositionally biased region" description="Basic and acidic residues" evidence="3">
    <location>
        <begin position="254"/>
        <end position="296"/>
    </location>
</feature>
<comment type="subcellular location">
    <subcellularLocation>
        <location evidence="1">Nucleus</location>
    </subcellularLocation>
</comment>
<evidence type="ECO:0000313" key="4">
    <source>
        <dbReference type="EMBL" id="CAF1115257.1"/>
    </source>
</evidence>
<comment type="caution">
    <text evidence="4">The sequence shown here is derived from an EMBL/GenBank/DDBJ whole genome shotgun (WGS) entry which is preliminary data.</text>
</comment>
<dbReference type="OrthoDB" id="429427at2759"/>
<evidence type="ECO:0000256" key="2">
    <source>
        <dbReference type="ARBA" id="ARBA00023242"/>
    </source>
</evidence>
<evidence type="ECO:0000313" key="7">
    <source>
        <dbReference type="Proteomes" id="UP000663877"/>
    </source>
</evidence>
<dbReference type="EMBL" id="CAJNOI010000136">
    <property type="protein sequence ID" value="CAF1115257.1"/>
    <property type="molecule type" value="Genomic_DNA"/>
</dbReference>
<feature type="compositionally biased region" description="Acidic residues" evidence="3">
    <location>
        <begin position="299"/>
        <end position="308"/>
    </location>
</feature>
<keyword evidence="6" id="KW-1185">Reference proteome</keyword>
<evidence type="ECO:0000313" key="6">
    <source>
        <dbReference type="Proteomes" id="UP000663832"/>
    </source>
</evidence>
<feature type="region of interest" description="Disordered" evidence="3">
    <location>
        <begin position="1"/>
        <end position="46"/>
    </location>
</feature>
<dbReference type="InterPro" id="IPR012890">
    <property type="entry name" value="GCFC2-like"/>
</dbReference>
<feature type="compositionally biased region" description="Low complexity" evidence="3">
    <location>
        <begin position="29"/>
        <end position="46"/>
    </location>
</feature>
<feature type="compositionally biased region" description="Basic residues" evidence="3">
    <location>
        <begin position="1"/>
        <end position="11"/>
    </location>
</feature>
<feature type="compositionally biased region" description="Polar residues" evidence="3">
    <location>
        <begin position="87"/>
        <end position="98"/>
    </location>
</feature>
<dbReference type="PANTHER" id="PTHR12214">
    <property type="entry name" value="GC-RICH SEQUENCE DNA-BINDING FACTOR"/>
    <property type="match status" value="1"/>
</dbReference>
<dbReference type="PANTHER" id="PTHR12214:SF0">
    <property type="entry name" value="LD29489P"/>
    <property type="match status" value="1"/>
</dbReference>
<keyword evidence="2" id="KW-0539">Nucleus</keyword>
<protein>
    <submittedName>
        <fullName evidence="4">Uncharacterized protein</fullName>
    </submittedName>
</protein>
<gene>
    <name evidence="4" type="ORF">BJG266_LOCUS22138</name>
    <name evidence="5" type="ORF">QVE165_LOCUS31036</name>
</gene>
<evidence type="ECO:0000256" key="1">
    <source>
        <dbReference type="ARBA" id="ARBA00004123"/>
    </source>
</evidence>
<dbReference type="AlphaFoldDB" id="A0A814Q668"/>
<proteinExistence type="predicted"/>
<dbReference type="GO" id="GO:0005634">
    <property type="term" value="C:nucleus"/>
    <property type="evidence" value="ECO:0007669"/>
    <property type="project" value="UniProtKB-SubCell"/>
</dbReference>
<reference evidence="4" key="1">
    <citation type="submission" date="2021-02" db="EMBL/GenBank/DDBJ databases">
        <authorList>
            <person name="Nowell W R."/>
        </authorList>
    </citation>
    <scope>NUCLEOTIDE SEQUENCE</scope>
</reference>
<name>A0A814Q668_9BILA</name>
<dbReference type="Proteomes" id="UP000663877">
    <property type="component" value="Unassembled WGS sequence"/>
</dbReference>
<feature type="region of interest" description="Disordered" evidence="3">
    <location>
        <begin position="74"/>
        <end position="98"/>
    </location>
</feature>
<feature type="region of interest" description="Disordered" evidence="3">
    <location>
        <begin position="231"/>
        <end position="309"/>
    </location>
</feature>
<feature type="compositionally biased region" description="Basic and acidic residues" evidence="3">
    <location>
        <begin position="74"/>
        <end position="86"/>
    </location>
</feature>
<feature type="compositionally biased region" description="Low complexity" evidence="3">
    <location>
        <begin position="237"/>
        <end position="249"/>
    </location>
</feature>
<sequence>MFRKPKQRNLRGRTDIDNNEDDQSNVSNTQSIVIQQQQTVTTTQTVIKKPDIPKSLLSFGDDEGDTEEFKVNKTRESRKMTKEIKKTQQPHIPNDSKPNITIEQTTIVEEIITTTTKETNNSNSGELEIKFKPLQIVGNKPSAISFTSTNTDLQRLRKEMKVLNGQEADSADLDDIEGIFEGDDNDEDINELDDTQRSVKLMLRSGVIPDSTMIHAARKRRQMAREMGVPDDYISLNNTGENGNNTTSNRKSRLVRDEEHDASDASDTEDPHIVSMDRNKTRAESERQKNRDRFLELEQGSDNDEDEEEFRRFEHEQIRKGVSSKLTAINALASSSSKSQVGVIRRKIFSYALSYSLI</sequence>
<dbReference type="EMBL" id="CAJNOM010000262">
    <property type="protein sequence ID" value="CAF1297164.1"/>
    <property type="molecule type" value="Genomic_DNA"/>
</dbReference>
<dbReference type="GO" id="GO:0000398">
    <property type="term" value="P:mRNA splicing, via spliceosome"/>
    <property type="evidence" value="ECO:0007669"/>
    <property type="project" value="InterPro"/>
</dbReference>
<dbReference type="GO" id="GO:0003677">
    <property type="term" value="F:DNA binding"/>
    <property type="evidence" value="ECO:0007669"/>
    <property type="project" value="InterPro"/>
</dbReference>
<dbReference type="Proteomes" id="UP000663832">
    <property type="component" value="Unassembled WGS sequence"/>
</dbReference>